<feature type="region of interest" description="Disordered" evidence="2">
    <location>
        <begin position="729"/>
        <end position="764"/>
    </location>
</feature>
<dbReference type="Pfam" id="PF00263">
    <property type="entry name" value="Secretin"/>
    <property type="match status" value="1"/>
</dbReference>
<dbReference type="Proteomes" id="UP000253426">
    <property type="component" value="Unassembled WGS sequence"/>
</dbReference>
<feature type="compositionally biased region" description="Basic and acidic residues" evidence="2">
    <location>
        <begin position="946"/>
        <end position="957"/>
    </location>
</feature>
<keyword evidence="3" id="KW-0812">Transmembrane</keyword>
<accession>A0A366HA46</accession>
<dbReference type="InterPro" id="IPR004846">
    <property type="entry name" value="T2SS/T3SS_dom"/>
</dbReference>
<dbReference type="Pfam" id="PF05569">
    <property type="entry name" value="Peptidase_M56"/>
    <property type="match status" value="1"/>
</dbReference>
<evidence type="ECO:0000256" key="3">
    <source>
        <dbReference type="SAM" id="Phobius"/>
    </source>
</evidence>
<name>A0A366HA46_9BACT</name>
<evidence type="ECO:0000259" key="5">
    <source>
        <dbReference type="Pfam" id="PF05569"/>
    </source>
</evidence>
<dbReference type="PANTHER" id="PTHR34978:SF3">
    <property type="entry name" value="SLR0241 PROTEIN"/>
    <property type="match status" value="1"/>
</dbReference>
<feature type="region of interest" description="Disordered" evidence="2">
    <location>
        <begin position="936"/>
        <end position="957"/>
    </location>
</feature>
<reference evidence="6 7" key="1">
    <citation type="submission" date="2018-06" db="EMBL/GenBank/DDBJ databases">
        <title>Genomic Encyclopedia of Type Strains, Phase IV (KMG-IV): sequencing the most valuable type-strain genomes for metagenomic binning, comparative biology and taxonomic classification.</title>
        <authorList>
            <person name="Goeker M."/>
        </authorList>
    </citation>
    <scope>NUCLEOTIDE SEQUENCE [LARGE SCALE GENOMIC DNA]</scope>
    <source>
        <strain evidence="6 7">DSM 25532</strain>
    </source>
</reference>
<dbReference type="EMBL" id="QNRR01000010">
    <property type="protein sequence ID" value="RBP39140.1"/>
    <property type="molecule type" value="Genomic_DNA"/>
</dbReference>
<evidence type="ECO:0000313" key="7">
    <source>
        <dbReference type="Proteomes" id="UP000253426"/>
    </source>
</evidence>
<dbReference type="PANTHER" id="PTHR34978">
    <property type="entry name" value="POSSIBLE SENSOR-TRANSDUCER PROTEIN BLAR"/>
    <property type="match status" value="1"/>
</dbReference>
<dbReference type="InterPro" id="IPR008756">
    <property type="entry name" value="Peptidase_M56"/>
</dbReference>
<dbReference type="CDD" id="cd07341">
    <property type="entry name" value="M56_BlaR1_MecR1_like"/>
    <property type="match status" value="1"/>
</dbReference>
<dbReference type="Gene3D" id="3.30.2010.10">
    <property type="entry name" value="Metalloproteases ('zincins'), catalytic domain"/>
    <property type="match status" value="1"/>
</dbReference>
<evidence type="ECO:0000256" key="1">
    <source>
        <dbReference type="RuleBase" id="RU004003"/>
    </source>
</evidence>
<feature type="transmembrane region" description="Helical" evidence="3">
    <location>
        <begin position="231"/>
        <end position="253"/>
    </location>
</feature>
<dbReference type="RefSeq" id="WP_113960903.1">
    <property type="nucleotide sequence ID" value="NZ_QNRR01000010.1"/>
</dbReference>
<dbReference type="OrthoDB" id="182525at2"/>
<feature type="compositionally biased region" description="Basic and acidic residues" evidence="2">
    <location>
        <begin position="737"/>
        <end position="749"/>
    </location>
</feature>
<feature type="compositionally biased region" description="Low complexity" evidence="2">
    <location>
        <begin position="753"/>
        <end position="763"/>
    </location>
</feature>
<feature type="domain" description="Type II/III secretion system secretin-like" evidence="4">
    <location>
        <begin position="569"/>
        <end position="690"/>
    </location>
</feature>
<feature type="transmembrane region" description="Helical" evidence="3">
    <location>
        <begin position="20"/>
        <end position="41"/>
    </location>
</feature>
<feature type="domain" description="Peptidase M56" evidence="5">
    <location>
        <begin position="19"/>
        <end position="314"/>
    </location>
</feature>
<comment type="caution">
    <text evidence="6">The sequence shown here is derived from an EMBL/GenBank/DDBJ whole genome shotgun (WGS) entry which is preliminary data.</text>
</comment>
<keyword evidence="3" id="KW-1133">Transmembrane helix</keyword>
<dbReference type="InterPro" id="IPR052173">
    <property type="entry name" value="Beta-lactam_resp_regulator"/>
</dbReference>
<organism evidence="6 7">
    <name type="scientific">Roseimicrobium gellanilyticum</name>
    <dbReference type="NCBI Taxonomy" id="748857"/>
    <lineage>
        <taxon>Bacteria</taxon>
        <taxon>Pseudomonadati</taxon>
        <taxon>Verrucomicrobiota</taxon>
        <taxon>Verrucomicrobiia</taxon>
        <taxon>Verrucomicrobiales</taxon>
        <taxon>Verrucomicrobiaceae</taxon>
        <taxon>Roseimicrobium</taxon>
    </lineage>
</organism>
<dbReference type="GO" id="GO:0009306">
    <property type="term" value="P:protein secretion"/>
    <property type="evidence" value="ECO:0007669"/>
    <property type="project" value="InterPro"/>
</dbReference>
<feature type="transmembrane region" description="Helical" evidence="3">
    <location>
        <begin position="326"/>
        <end position="346"/>
    </location>
</feature>
<evidence type="ECO:0000256" key="2">
    <source>
        <dbReference type="SAM" id="MobiDB-lite"/>
    </source>
</evidence>
<dbReference type="AlphaFoldDB" id="A0A366HA46"/>
<protein>
    <submittedName>
        <fullName evidence="6">Beta-lactamase regulating signal transducer with metallopeptidase domain</fullName>
    </submittedName>
</protein>
<feature type="transmembrane region" description="Helical" evidence="3">
    <location>
        <begin position="125"/>
        <end position="146"/>
    </location>
</feature>
<evidence type="ECO:0000259" key="4">
    <source>
        <dbReference type="Pfam" id="PF00263"/>
    </source>
</evidence>
<evidence type="ECO:0000313" key="6">
    <source>
        <dbReference type="EMBL" id="RBP39140.1"/>
    </source>
</evidence>
<keyword evidence="7" id="KW-1185">Reference proteome</keyword>
<keyword evidence="3" id="KW-0472">Membrane</keyword>
<sequence>MNLPALHAVLPALTEAFDFVLRASLLAAVAILMVVSIRWTLGSRLAPAARGWLWFPVVLLCLSPRLPSFIGWNVSPEGIAKPVREVFEPALGPIVVRGEPQLLKDAGMPAPQVVRATMSIREALAIAWGAGSVCLGAFWLIAYVGLWRRVRREQGAVSERLREEFRDCVLKAGLRRVPRLLVTGAVDNPAVAGLWRPTVLVPPGLLESMDRSSLRHVLLHELGHIRRMDLWLHWASALMVVLHWFNPLVWLAARKFRVDREAACDAAVIHAIDGQAHAYGETLLALGSRAVPSFAPRLMAGMLGGADMVKQRIVDITRRDRNSRMAACFAFVVVLSGAGMLAVVAAEPAPPTTIAETKPAAEKDAASPSFKTAAKELYTRTFRVPPDFLTWIQEQGPQDNPARGEEKKPKPTAVVLLKQLGVPFPEGASATFVPSTSQLIARNTADNLDLIEAIIDARQTATIRQIYVTSHVVVFKEGSKPNLLGPMQPAPEKSETAAEPISGTPAPPLVVHPAAGNPAPFAVSGVFTDPQFQVLFRALMGKGVPAPDGKPDDTSYDAWLKTLAGQVQTVVRMPSVVTRNGQKATVEVVREFIFPTAYDPVQGATKDTHPKLVPTHFEMKPVGFLLDVEPVIGADGYTLDLVLAPQMPSFIGWTEYPVADGEKIKNPAFESRKVSTSVTIWDGQTVAFSGESSVSPFLLDPSLKGEAATLSKVHPVMIFVTAAMIDPSGNPVGKPVQKGEKNDTPEKAPDPQAKGGKAATAGGVTSKRARLQFHVPKPGTRELDREPTAAFTESQLAILLGKELRTRAVKRVAMLYPNIAPVPVDLGIARLPESGQVIVEASGTSEAYVRYFLDGLLDELMAVRKEAMEKIAYGALGKILQEVLASQKEVKTLTEHRDHMAKGGAPKEEIDKINAELERETENLRVWTQKLQQAEEAHGVTSSIDILERPAPAKENQ</sequence>
<comment type="similarity">
    <text evidence="1">Belongs to the bacterial secretin family.</text>
</comment>
<proteinExistence type="inferred from homology"/>
<gene>
    <name evidence="6" type="ORF">DES53_110164</name>
</gene>